<dbReference type="AlphaFoldDB" id="A0A919KYD6"/>
<sequence>MTEYGEDVPGYRTIRVGASRAPVADLADLAAWQAREPYPEVLSAGHPVFGVARECEQGGWELHAGFGCMTPQGSRENMSMTFRRLAQRAERDGDRAAQRECLAAAEHLDWEKSDEMTVLGTRYRVVRAERFVRTGPDGPEPPRATDPDPVSPGRAARSYDPAAGFLIDPTVPTGMSEAILKAELLALVRAPGTVPAPVRRDSRLAAHSHPGGVLLPAAFMVAERIGGEWAPGSHTDSSTPQGARDSLALALRVMDPVRRGLSPAERAEYARAADRLDRERGSDLAVAGRLLRVVRTERLVRIGPDGPEGPRPSDFDPELPVLEQDRRLREQGDDPDEDAPIELDEATQELARLFHAEERRRRERPGGS</sequence>
<evidence type="ECO:0008006" key="4">
    <source>
        <dbReference type="Google" id="ProtNLM"/>
    </source>
</evidence>
<keyword evidence="3" id="KW-1185">Reference proteome</keyword>
<protein>
    <recommendedName>
        <fullName evidence="4">PE-PGRS family protein</fullName>
    </recommendedName>
</protein>
<dbReference type="EMBL" id="BNBO01000028">
    <property type="protein sequence ID" value="GHH76181.1"/>
    <property type="molecule type" value="Genomic_DNA"/>
</dbReference>
<dbReference type="RefSeq" id="WP_190212861.1">
    <property type="nucleotide sequence ID" value="NZ_BNBO01000028.1"/>
</dbReference>
<evidence type="ECO:0000313" key="3">
    <source>
        <dbReference type="Proteomes" id="UP000617734"/>
    </source>
</evidence>
<gene>
    <name evidence="2" type="ORF">GCM10018781_46900</name>
</gene>
<organism evidence="2 3">
    <name type="scientific">Kitasatospora indigofera</name>
    <dbReference type="NCBI Taxonomy" id="67307"/>
    <lineage>
        <taxon>Bacteria</taxon>
        <taxon>Bacillati</taxon>
        <taxon>Actinomycetota</taxon>
        <taxon>Actinomycetes</taxon>
        <taxon>Kitasatosporales</taxon>
        <taxon>Streptomycetaceae</taxon>
        <taxon>Kitasatospora</taxon>
    </lineage>
</organism>
<dbReference type="Pfam" id="PF19379">
    <property type="entry name" value="DUF5954"/>
    <property type="match status" value="1"/>
</dbReference>
<proteinExistence type="predicted"/>
<comment type="caution">
    <text evidence="2">The sequence shown here is derived from an EMBL/GenBank/DDBJ whole genome shotgun (WGS) entry which is preliminary data.</text>
</comment>
<name>A0A919KYD6_9ACTN</name>
<evidence type="ECO:0000256" key="1">
    <source>
        <dbReference type="SAM" id="MobiDB-lite"/>
    </source>
</evidence>
<feature type="region of interest" description="Disordered" evidence="1">
    <location>
        <begin position="132"/>
        <end position="157"/>
    </location>
</feature>
<dbReference type="InterPro" id="IPR045998">
    <property type="entry name" value="DUF5954"/>
</dbReference>
<reference evidence="2" key="1">
    <citation type="journal article" date="2014" name="Int. J. Syst. Evol. Microbiol.">
        <title>Complete genome sequence of Corynebacterium casei LMG S-19264T (=DSM 44701T), isolated from a smear-ripened cheese.</title>
        <authorList>
            <consortium name="US DOE Joint Genome Institute (JGI-PGF)"/>
            <person name="Walter F."/>
            <person name="Albersmeier A."/>
            <person name="Kalinowski J."/>
            <person name="Ruckert C."/>
        </authorList>
    </citation>
    <scope>NUCLEOTIDE SEQUENCE</scope>
    <source>
        <strain evidence="2">JCM 4646</strain>
    </source>
</reference>
<accession>A0A919KYD6</accession>
<dbReference type="Proteomes" id="UP000617734">
    <property type="component" value="Unassembled WGS sequence"/>
</dbReference>
<reference evidence="2" key="2">
    <citation type="submission" date="2020-09" db="EMBL/GenBank/DDBJ databases">
        <authorList>
            <person name="Sun Q."/>
            <person name="Ohkuma M."/>
        </authorList>
    </citation>
    <scope>NUCLEOTIDE SEQUENCE</scope>
    <source>
        <strain evidence="2">JCM 4646</strain>
    </source>
</reference>
<dbReference type="GeneID" id="95355069"/>
<evidence type="ECO:0000313" key="2">
    <source>
        <dbReference type="EMBL" id="GHH76181.1"/>
    </source>
</evidence>